<comment type="caution">
    <text evidence="1">The sequence shown here is derived from an EMBL/GenBank/DDBJ whole genome shotgun (WGS) entry which is preliminary data.</text>
</comment>
<organism evidence="1 2">
    <name type="scientific">Ignelater luminosus</name>
    <name type="common">Cucubano</name>
    <name type="synonym">Pyrophorus luminosus</name>
    <dbReference type="NCBI Taxonomy" id="2038154"/>
    <lineage>
        <taxon>Eukaryota</taxon>
        <taxon>Metazoa</taxon>
        <taxon>Ecdysozoa</taxon>
        <taxon>Arthropoda</taxon>
        <taxon>Hexapoda</taxon>
        <taxon>Insecta</taxon>
        <taxon>Pterygota</taxon>
        <taxon>Neoptera</taxon>
        <taxon>Endopterygota</taxon>
        <taxon>Coleoptera</taxon>
        <taxon>Polyphaga</taxon>
        <taxon>Elateriformia</taxon>
        <taxon>Elateroidea</taxon>
        <taxon>Elateridae</taxon>
        <taxon>Agrypninae</taxon>
        <taxon>Pyrophorini</taxon>
        <taxon>Ignelater</taxon>
    </lineage>
</organism>
<evidence type="ECO:0000313" key="2">
    <source>
        <dbReference type="Proteomes" id="UP000801492"/>
    </source>
</evidence>
<protein>
    <submittedName>
        <fullName evidence="1">Uncharacterized protein</fullName>
    </submittedName>
</protein>
<proteinExistence type="predicted"/>
<dbReference type="Proteomes" id="UP000801492">
    <property type="component" value="Unassembled WGS sequence"/>
</dbReference>
<dbReference type="EMBL" id="VTPC01088604">
    <property type="protein sequence ID" value="KAF2886125.1"/>
    <property type="molecule type" value="Genomic_DNA"/>
</dbReference>
<keyword evidence="2" id="KW-1185">Reference proteome</keyword>
<dbReference type="AlphaFoldDB" id="A0A8K0FZA6"/>
<gene>
    <name evidence="1" type="ORF">ILUMI_20048</name>
</gene>
<name>A0A8K0FZA6_IGNLU</name>
<accession>A0A8K0FZA6</accession>
<evidence type="ECO:0000313" key="1">
    <source>
        <dbReference type="EMBL" id="KAF2886125.1"/>
    </source>
</evidence>
<sequence>MLAYIAVTPSAPLHEIERECGVPRDETARKILKQYEFKPYKYRHQSPSVQRRQCLTFEILSLAQKQSIAG</sequence>
<reference evidence="1" key="1">
    <citation type="submission" date="2019-08" db="EMBL/GenBank/DDBJ databases">
        <title>The genome of the North American firefly Photinus pyralis.</title>
        <authorList>
            <consortium name="Photinus pyralis genome working group"/>
            <person name="Fallon T.R."/>
            <person name="Sander Lower S.E."/>
            <person name="Weng J.-K."/>
        </authorList>
    </citation>
    <scope>NUCLEOTIDE SEQUENCE</scope>
    <source>
        <strain evidence="1">TRF0915ILg1</strain>
        <tissue evidence="1">Whole body</tissue>
    </source>
</reference>